<evidence type="ECO:0000313" key="10">
    <source>
        <dbReference type="EMBL" id="SNS48600.1"/>
    </source>
</evidence>
<keyword evidence="4 8" id="KW-0479">Metal-binding</keyword>
<accession>A0A239EV04</accession>
<evidence type="ECO:0000256" key="2">
    <source>
        <dbReference type="ARBA" id="ARBA00010617"/>
    </source>
</evidence>
<evidence type="ECO:0000256" key="6">
    <source>
        <dbReference type="ARBA" id="ARBA00023004"/>
    </source>
</evidence>
<dbReference type="PROSITE" id="PS00086">
    <property type="entry name" value="CYTOCHROME_P450"/>
    <property type="match status" value="1"/>
</dbReference>
<dbReference type="OrthoDB" id="9764248at2"/>
<name>A0A239EV04_9SPHN</name>
<evidence type="ECO:0000313" key="11">
    <source>
        <dbReference type="Proteomes" id="UP000198281"/>
    </source>
</evidence>
<dbReference type="CDD" id="cd00302">
    <property type="entry name" value="cytochrome_P450"/>
    <property type="match status" value="1"/>
</dbReference>
<dbReference type="Proteomes" id="UP000198281">
    <property type="component" value="Unassembled WGS sequence"/>
</dbReference>
<dbReference type="Pfam" id="PF00067">
    <property type="entry name" value="p450"/>
    <property type="match status" value="1"/>
</dbReference>
<dbReference type="PRINTS" id="PR00465">
    <property type="entry name" value="EP450IV"/>
</dbReference>
<proteinExistence type="inferred from homology"/>
<keyword evidence="11" id="KW-1185">Reference proteome</keyword>
<feature type="binding site" description="axial binding residue" evidence="8">
    <location>
        <position position="410"/>
    </location>
    <ligand>
        <name>heme</name>
        <dbReference type="ChEBI" id="CHEBI:30413"/>
    </ligand>
    <ligandPart>
        <name>Fe</name>
        <dbReference type="ChEBI" id="CHEBI:18248"/>
    </ligandPart>
</feature>
<reference evidence="11" key="1">
    <citation type="submission" date="2017-06" db="EMBL/GenBank/DDBJ databases">
        <authorList>
            <person name="Varghese N."/>
            <person name="Submissions S."/>
        </authorList>
    </citation>
    <scope>NUCLEOTIDE SEQUENCE [LARGE SCALE GENOMIC DNA]</scope>
    <source>
        <strain evidence="11">LNB2</strain>
    </source>
</reference>
<gene>
    <name evidence="10" type="ORF">SAMN06295912_107128</name>
</gene>
<dbReference type="PANTHER" id="PTHR24286:SF24">
    <property type="entry name" value="LANOSTEROL 14-ALPHA DEMETHYLASE"/>
    <property type="match status" value="1"/>
</dbReference>
<evidence type="ECO:0000256" key="3">
    <source>
        <dbReference type="ARBA" id="ARBA00022617"/>
    </source>
</evidence>
<dbReference type="InterPro" id="IPR002403">
    <property type="entry name" value="Cyt_P450_E_grp-IV"/>
</dbReference>
<organism evidence="10 11">
    <name type="scientific">Edaphosphingomonas laterariae</name>
    <dbReference type="NCBI Taxonomy" id="861865"/>
    <lineage>
        <taxon>Bacteria</taxon>
        <taxon>Pseudomonadati</taxon>
        <taxon>Pseudomonadota</taxon>
        <taxon>Alphaproteobacteria</taxon>
        <taxon>Sphingomonadales</taxon>
        <taxon>Rhizorhabdaceae</taxon>
        <taxon>Edaphosphingomonas</taxon>
    </lineage>
</organism>
<keyword evidence="3 8" id="KW-0349">Heme</keyword>
<keyword evidence="6 8" id="KW-0408">Iron</keyword>
<keyword evidence="5 9" id="KW-0560">Oxidoreductase</keyword>
<dbReference type="GO" id="GO:0016705">
    <property type="term" value="F:oxidoreductase activity, acting on paired donors, with incorporation or reduction of molecular oxygen"/>
    <property type="evidence" value="ECO:0007669"/>
    <property type="project" value="InterPro"/>
</dbReference>
<dbReference type="PRINTS" id="PR00385">
    <property type="entry name" value="P450"/>
</dbReference>
<evidence type="ECO:0000256" key="4">
    <source>
        <dbReference type="ARBA" id="ARBA00022723"/>
    </source>
</evidence>
<evidence type="ECO:0000256" key="8">
    <source>
        <dbReference type="PIRSR" id="PIRSR602403-1"/>
    </source>
</evidence>
<dbReference type="InterPro" id="IPR017972">
    <property type="entry name" value="Cyt_P450_CS"/>
</dbReference>
<dbReference type="PANTHER" id="PTHR24286">
    <property type="entry name" value="CYTOCHROME P450 26"/>
    <property type="match status" value="1"/>
</dbReference>
<dbReference type="SUPFAM" id="SSF48264">
    <property type="entry name" value="Cytochrome P450"/>
    <property type="match status" value="1"/>
</dbReference>
<comment type="cofactor">
    <cofactor evidence="1 8">
        <name>heme</name>
        <dbReference type="ChEBI" id="CHEBI:30413"/>
    </cofactor>
</comment>
<evidence type="ECO:0000256" key="9">
    <source>
        <dbReference type="RuleBase" id="RU000461"/>
    </source>
</evidence>
<comment type="similarity">
    <text evidence="2 9">Belongs to the cytochrome P450 family.</text>
</comment>
<dbReference type="InterPro" id="IPR001128">
    <property type="entry name" value="Cyt_P450"/>
</dbReference>
<dbReference type="GO" id="GO:0005506">
    <property type="term" value="F:iron ion binding"/>
    <property type="evidence" value="ECO:0007669"/>
    <property type="project" value="InterPro"/>
</dbReference>
<dbReference type="Gene3D" id="1.10.630.10">
    <property type="entry name" value="Cytochrome P450"/>
    <property type="match status" value="1"/>
</dbReference>
<dbReference type="GO" id="GO:0004497">
    <property type="term" value="F:monooxygenase activity"/>
    <property type="evidence" value="ECO:0007669"/>
    <property type="project" value="UniProtKB-KW"/>
</dbReference>
<dbReference type="GO" id="GO:0020037">
    <property type="term" value="F:heme binding"/>
    <property type="evidence" value="ECO:0007669"/>
    <property type="project" value="InterPro"/>
</dbReference>
<keyword evidence="7 9" id="KW-0503">Monooxygenase</keyword>
<sequence>MATVLEMPQPEKTAHAAAARPASEIPLASGLPFLGNTLEMAKDPAAFFVRCYHDYGPVFKVKVFGRESIVIAGPEAALFMTTREGRDALRSKEFNQGVADEYGATEVINGVDGPRHIRLRTLMREGFSREAVHGQYDAMVEITDRALARKWSAGARLPVVEAIQYLIVEQLGMIMTGQAPLDYVEDIRFAILTILNVLVTRQRPQIMLRDPRYKRARQRVDQLGQHMITDFRQRLEAGTAPDNLITDIIRANRDDKDLMPDRNLILTVTGPYVAGLDTAANTIAACIYGILKEPGVAARVQAEADELFAKDTLTEEDFRKLPVINGAVMEAMRLWPIAVAQMRATNYDFEFGGYVIPKDALLYVGTSVPHFMPEFFPEPMKFDIDRYQRPRAEHLQKGAYSPFGRGPHSCLGQGLAEVLMAMCVARIFHRFDLALPTPDYVLKTKTTPTPGPAMSFAVRIVRERHAGLV</sequence>
<dbReference type="RefSeq" id="WP_089219237.1">
    <property type="nucleotide sequence ID" value="NZ_FZOS01000007.1"/>
</dbReference>
<dbReference type="InterPro" id="IPR036396">
    <property type="entry name" value="Cyt_P450_sf"/>
</dbReference>
<dbReference type="GO" id="GO:0016125">
    <property type="term" value="P:sterol metabolic process"/>
    <property type="evidence" value="ECO:0007669"/>
    <property type="project" value="TreeGrafter"/>
</dbReference>
<evidence type="ECO:0000256" key="7">
    <source>
        <dbReference type="ARBA" id="ARBA00023033"/>
    </source>
</evidence>
<evidence type="ECO:0000256" key="1">
    <source>
        <dbReference type="ARBA" id="ARBA00001971"/>
    </source>
</evidence>
<dbReference type="AlphaFoldDB" id="A0A239EV04"/>
<protein>
    <submittedName>
        <fullName evidence="10">Cytochrome P450</fullName>
    </submittedName>
</protein>
<evidence type="ECO:0000256" key="5">
    <source>
        <dbReference type="ARBA" id="ARBA00023002"/>
    </source>
</evidence>
<dbReference type="EMBL" id="FZOS01000007">
    <property type="protein sequence ID" value="SNS48600.1"/>
    <property type="molecule type" value="Genomic_DNA"/>
</dbReference>